<gene>
    <name evidence="1" type="ORF">GMARGA_LOCUS39488</name>
</gene>
<feature type="non-terminal residue" evidence="1">
    <location>
        <position position="1"/>
    </location>
</feature>
<organism evidence="1 2">
    <name type="scientific">Gigaspora margarita</name>
    <dbReference type="NCBI Taxonomy" id="4874"/>
    <lineage>
        <taxon>Eukaryota</taxon>
        <taxon>Fungi</taxon>
        <taxon>Fungi incertae sedis</taxon>
        <taxon>Mucoromycota</taxon>
        <taxon>Glomeromycotina</taxon>
        <taxon>Glomeromycetes</taxon>
        <taxon>Diversisporales</taxon>
        <taxon>Gigasporaceae</taxon>
        <taxon>Gigaspora</taxon>
    </lineage>
</organism>
<evidence type="ECO:0000313" key="2">
    <source>
        <dbReference type="Proteomes" id="UP000789901"/>
    </source>
</evidence>
<proteinExistence type="predicted"/>
<keyword evidence="2" id="KW-1185">Reference proteome</keyword>
<name>A0ABN7X659_GIGMA</name>
<feature type="non-terminal residue" evidence="1">
    <location>
        <position position="40"/>
    </location>
</feature>
<protein>
    <submittedName>
        <fullName evidence="1">26479_t:CDS:1</fullName>
    </submittedName>
</protein>
<sequence>ISQNSKYSSNANLIIVATLKVGNELCQTHYNNLVAFECAQ</sequence>
<comment type="caution">
    <text evidence="1">The sequence shown here is derived from an EMBL/GenBank/DDBJ whole genome shotgun (WGS) entry which is preliminary data.</text>
</comment>
<dbReference type="Proteomes" id="UP000789901">
    <property type="component" value="Unassembled WGS sequence"/>
</dbReference>
<accession>A0ABN7X659</accession>
<dbReference type="EMBL" id="CAJVQB010094509">
    <property type="protein sequence ID" value="CAG8849032.1"/>
    <property type="molecule type" value="Genomic_DNA"/>
</dbReference>
<evidence type="ECO:0000313" key="1">
    <source>
        <dbReference type="EMBL" id="CAG8849032.1"/>
    </source>
</evidence>
<reference evidence="1 2" key="1">
    <citation type="submission" date="2021-06" db="EMBL/GenBank/DDBJ databases">
        <authorList>
            <person name="Kallberg Y."/>
            <person name="Tangrot J."/>
            <person name="Rosling A."/>
        </authorList>
    </citation>
    <scope>NUCLEOTIDE SEQUENCE [LARGE SCALE GENOMIC DNA]</scope>
    <source>
        <strain evidence="1 2">120-4 pot B 10/14</strain>
    </source>
</reference>